<comment type="subcellular location">
    <subcellularLocation>
        <location evidence="1">Cell membrane</location>
        <topology evidence="1">Multi-pass membrane protein</topology>
    </subcellularLocation>
</comment>
<keyword evidence="5 8" id="KW-0812">Transmembrane</keyword>
<keyword evidence="4" id="KW-0808">Transferase</keyword>
<dbReference type="InterPro" id="IPR038731">
    <property type="entry name" value="RgtA/B/C-like"/>
</dbReference>
<feature type="transmembrane region" description="Helical" evidence="8">
    <location>
        <begin position="241"/>
        <end position="264"/>
    </location>
</feature>
<dbReference type="Pfam" id="PF13231">
    <property type="entry name" value="PMT_2"/>
    <property type="match status" value="1"/>
</dbReference>
<gene>
    <name evidence="10" type="ORF">J2045_002637</name>
</gene>
<reference evidence="10 11" key="1">
    <citation type="submission" date="2023-07" db="EMBL/GenBank/DDBJ databases">
        <title>Genomic Encyclopedia of Type Strains, Phase IV (KMG-IV): sequencing the most valuable type-strain genomes for metagenomic binning, comparative biology and taxonomic classification.</title>
        <authorList>
            <person name="Goeker M."/>
        </authorList>
    </citation>
    <scope>NUCLEOTIDE SEQUENCE [LARGE SCALE GENOMIC DNA]</scope>
    <source>
        <strain evidence="10 11">DSM 1111</strain>
    </source>
</reference>
<feature type="transmembrane region" description="Helical" evidence="8">
    <location>
        <begin position="299"/>
        <end position="319"/>
    </location>
</feature>
<evidence type="ECO:0000256" key="7">
    <source>
        <dbReference type="ARBA" id="ARBA00023136"/>
    </source>
</evidence>
<keyword evidence="7 8" id="KW-0472">Membrane</keyword>
<dbReference type="InterPro" id="IPR050297">
    <property type="entry name" value="LipidA_mod_glycosyltrf_83"/>
</dbReference>
<evidence type="ECO:0000256" key="2">
    <source>
        <dbReference type="ARBA" id="ARBA00022475"/>
    </source>
</evidence>
<feature type="transmembrane region" description="Helical" evidence="8">
    <location>
        <begin position="193"/>
        <end position="210"/>
    </location>
</feature>
<feature type="transmembrane region" description="Helical" evidence="8">
    <location>
        <begin position="276"/>
        <end position="293"/>
    </location>
</feature>
<evidence type="ECO:0000313" key="10">
    <source>
        <dbReference type="EMBL" id="MDQ0421597.1"/>
    </source>
</evidence>
<dbReference type="Proteomes" id="UP001238496">
    <property type="component" value="Unassembled WGS sequence"/>
</dbReference>
<evidence type="ECO:0000256" key="4">
    <source>
        <dbReference type="ARBA" id="ARBA00022679"/>
    </source>
</evidence>
<keyword evidence="11" id="KW-1185">Reference proteome</keyword>
<dbReference type="PANTHER" id="PTHR33908:SF11">
    <property type="entry name" value="MEMBRANE PROTEIN"/>
    <property type="match status" value="1"/>
</dbReference>
<evidence type="ECO:0000256" key="8">
    <source>
        <dbReference type="SAM" id="Phobius"/>
    </source>
</evidence>
<dbReference type="EMBL" id="JAUSUW010000007">
    <property type="protein sequence ID" value="MDQ0421597.1"/>
    <property type="molecule type" value="Genomic_DNA"/>
</dbReference>
<proteinExistence type="predicted"/>
<evidence type="ECO:0000313" key="11">
    <source>
        <dbReference type="Proteomes" id="UP001238496"/>
    </source>
</evidence>
<feature type="domain" description="Glycosyltransferase RgtA/B/C/D-like" evidence="9">
    <location>
        <begin position="50"/>
        <end position="210"/>
    </location>
</feature>
<comment type="caution">
    <text evidence="10">The sequence shown here is derived from an EMBL/GenBank/DDBJ whole genome shotgun (WGS) entry which is preliminary data.</text>
</comment>
<accession>A0ABU0GAG0</accession>
<feature type="transmembrane region" description="Helical" evidence="8">
    <location>
        <begin position="54"/>
        <end position="73"/>
    </location>
</feature>
<feature type="transmembrane region" description="Helical" evidence="8">
    <location>
        <begin position="7"/>
        <end position="25"/>
    </location>
</feature>
<protein>
    <submittedName>
        <fullName evidence="10">4-amino-4-deoxy-L-arabinose transferase-like glycosyltransferase</fullName>
    </submittedName>
</protein>
<evidence type="ECO:0000256" key="3">
    <source>
        <dbReference type="ARBA" id="ARBA00022676"/>
    </source>
</evidence>
<evidence type="ECO:0000259" key="9">
    <source>
        <dbReference type="Pfam" id="PF13231"/>
    </source>
</evidence>
<name>A0ABU0GAG0_9HYPH</name>
<organism evidence="10 11">
    <name type="scientific">Peteryoungia aggregata LMG 23059</name>
    <dbReference type="NCBI Taxonomy" id="1368425"/>
    <lineage>
        <taxon>Bacteria</taxon>
        <taxon>Pseudomonadati</taxon>
        <taxon>Pseudomonadota</taxon>
        <taxon>Alphaproteobacteria</taxon>
        <taxon>Hyphomicrobiales</taxon>
        <taxon>Rhizobiaceae</taxon>
        <taxon>Peteryoungia</taxon>
    </lineage>
</organism>
<keyword evidence="2" id="KW-1003">Cell membrane</keyword>
<dbReference type="PANTHER" id="PTHR33908">
    <property type="entry name" value="MANNOSYLTRANSFERASE YKCB-RELATED"/>
    <property type="match status" value="1"/>
</dbReference>
<feature type="transmembrane region" description="Helical" evidence="8">
    <location>
        <begin position="150"/>
        <end position="173"/>
    </location>
</feature>
<keyword evidence="3" id="KW-0328">Glycosyltransferase</keyword>
<evidence type="ECO:0000256" key="5">
    <source>
        <dbReference type="ARBA" id="ARBA00022692"/>
    </source>
</evidence>
<evidence type="ECO:0000256" key="6">
    <source>
        <dbReference type="ARBA" id="ARBA00022989"/>
    </source>
</evidence>
<keyword evidence="6 8" id="KW-1133">Transmembrane helix</keyword>
<evidence type="ECO:0000256" key="1">
    <source>
        <dbReference type="ARBA" id="ARBA00004651"/>
    </source>
</evidence>
<feature type="transmembrane region" description="Helical" evidence="8">
    <location>
        <begin position="326"/>
        <end position="344"/>
    </location>
</feature>
<sequence length="477" mass="51870">MSLSREQSLAIIVGITLYRLVMLHFDQTDLFVDEAQYWHWSQNLDFGYYSKPPMIAWVIHLGTLIGGSSDIFWIRVASPLLHMATALILIPATARLTGSREAAHWVGASYATLPAVALSSVFMSTDTVLFPFLALTLLAYSHLIERKSFGFAVLMGFAVGCGTLSKYAMLYFVGTATLSAIFVPRARLAIRDAVIAAVTALIVIAPNIWWNATHGAATLKHTSENANWDGLKLNIGKALEFFASQFAVVGPVLFAAMILVFVRLLQRRASVTERHLFLLSWPIVLAIVFQALMSRAYANWAATAYAAGIMLAVVHLLAHSPRALKASLIINGAASLVFAVLTVFPQQILLPNGKPVLARYLGRAHLSREIAATAASAGMTVIVAENRDILADLFHTLRDDGVTILARTQGGSPRNYYEQTFPLTAALADQRVLYVTSREPACPDSDVALVADLSPLEGYLAGRPLMAYAVQGRCLLP</sequence>